<dbReference type="AlphaFoldDB" id="A0A318UHW5"/>
<keyword evidence="2" id="KW-1185">Reference proteome</keyword>
<name>A0A318UHW5_9SPHI</name>
<dbReference type="RefSeq" id="WP_110830219.1">
    <property type="nucleotide sequence ID" value="NZ_QKLU01000003.1"/>
</dbReference>
<protein>
    <recommendedName>
        <fullName evidence="3">Baseplate J-like protein</fullName>
    </recommendedName>
</protein>
<sequence>MGKQLGYLLEGLSRDERLIRALLPESVQLEDRDSPALLKLLSDLSRHIVYFNDSNRPEGNWEEFFKTDFNILNNLVTRFDLQGYLNHFYQLELKLERSVNDHDVLDALKKIFYFIFAAAIKMHELSERLLAVQRTPVFTVKLKDILVNLKEDIALLREYNNQAIAAFEVPFIEKEAFVQLGFDQEKASKNIFEKGIGISEKTGNAFKDVKIIFNSLRTNFNRVLNACKFYVNENPVQEQSYSPHLALVVTFLELYDYLKTDVNKLPSKHLEFYYQNILGFNRLPAVPDKVNLLFEALPDAKQVILQQGELVSGNIPGHKDSLMYRINEKIELSKAHISSLKTLFTVQNVRIAPKMDATKTISEVQLYKAEYNNPEPKFIVKNADNITSLSMLGQDINELSPAERSNLMADTGFLIASPVLYQQYGSRKILLKLHIEPDSFGSVVDYFNNYQGLSDSVDNVQYMLLDNAFVIEFTGPSGWEKAGFTRVNLNQDDKSLEVELIQGTTDLPFTCYAPVHGALPGLKWPAIRLLINNQANFNPLAYLKYLKIERITVRAEVKGLVDYTLQNNIGNLSNATAFQPFGPLSPAGSYFDIVNANVFNRYLSSAALKLEWAGLPDVVGGFETYYEQYLANIKNSSFKVRLLSLKNADNVAAGIKNEFALFESDLDANFEPVLKHSTTFEQEDIDVKELAYTNDPVLDRVPAPLSGEMSEGALRIEFYSPRFGFGHSSFAGVFSQTALHNSKRFVKKKTLPEQPYTPLLNNVFIDYVQSTAEQLDNAAGNMEGFSSIAFIHLQPFGYEQVFPGKIRSSYSLIPYEDYDNNFYIGFDKIVPAEEISILFHLEEKTFHESAVKLQSLQWSYLYNDSWLRMNEKYVLSDTTENLIKTGIVRLIVPPDINTGNTCMPAALYWIRISSSGKNIIRSKIKALYINAVCATRIIEPGAPGLLELPAGILKTFVNPVKGVQNIWQLFPSFGGKEAENEVEFYIRVSQRLRHKNRLLMSKDIEQAVLENFPDIFIAKCIRSGEDDSRAVPDSSSLKIVLVALNENSGRPDMTPMVSLDTLCKVKDFLQTRLSPQVNISVENPVYERVKVVCKVRLVSESHSEELFYIRLLENDINEFISPWYFRADVNYRIGGKLFVSEMYNFIKTKPYISSVEEFGLAHFYNYESTGPEEVLTAMDAANTITSGFLTASVPEGIFIPSQNHFIEIADAQQQQNENEFEAIGLNYLTVGEELLVGEDSGTEKKVPAAEKKENKQYYNWVISKKDN</sequence>
<evidence type="ECO:0000313" key="1">
    <source>
        <dbReference type="EMBL" id="PYF75140.1"/>
    </source>
</evidence>
<dbReference type="OrthoDB" id="9762853at2"/>
<dbReference type="EMBL" id="QKLU01000003">
    <property type="protein sequence ID" value="PYF75140.1"/>
    <property type="molecule type" value="Genomic_DNA"/>
</dbReference>
<evidence type="ECO:0000313" key="2">
    <source>
        <dbReference type="Proteomes" id="UP000248198"/>
    </source>
</evidence>
<comment type="caution">
    <text evidence="1">The sequence shown here is derived from an EMBL/GenBank/DDBJ whole genome shotgun (WGS) entry which is preliminary data.</text>
</comment>
<evidence type="ECO:0008006" key="3">
    <source>
        <dbReference type="Google" id="ProtNLM"/>
    </source>
</evidence>
<organism evidence="1 2">
    <name type="scientific">Pedobacter nutrimenti</name>
    <dbReference type="NCBI Taxonomy" id="1241337"/>
    <lineage>
        <taxon>Bacteria</taxon>
        <taxon>Pseudomonadati</taxon>
        <taxon>Bacteroidota</taxon>
        <taxon>Sphingobacteriia</taxon>
        <taxon>Sphingobacteriales</taxon>
        <taxon>Sphingobacteriaceae</taxon>
        <taxon>Pedobacter</taxon>
    </lineage>
</organism>
<proteinExistence type="predicted"/>
<gene>
    <name evidence="1" type="ORF">B0O44_103589</name>
</gene>
<reference evidence="1 2" key="1">
    <citation type="submission" date="2018-06" db="EMBL/GenBank/DDBJ databases">
        <title>Genomic Encyclopedia of Archaeal and Bacterial Type Strains, Phase II (KMG-II): from individual species to whole genera.</title>
        <authorList>
            <person name="Goeker M."/>
        </authorList>
    </citation>
    <scope>NUCLEOTIDE SEQUENCE [LARGE SCALE GENOMIC DNA]</scope>
    <source>
        <strain evidence="1 2">DSM 27372</strain>
    </source>
</reference>
<accession>A0A318UHW5</accession>
<dbReference type="Proteomes" id="UP000248198">
    <property type="component" value="Unassembled WGS sequence"/>
</dbReference>